<evidence type="ECO:0000256" key="2">
    <source>
        <dbReference type="ARBA" id="ARBA00022448"/>
    </source>
</evidence>
<keyword evidence="6 9" id="KW-1133">Transmembrane helix</keyword>
<dbReference type="OrthoDB" id="6500128at2759"/>
<dbReference type="GO" id="GO:0016887">
    <property type="term" value="F:ATP hydrolysis activity"/>
    <property type="evidence" value="ECO:0007669"/>
    <property type="project" value="InterPro"/>
</dbReference>
<evidence type="ECO:0000256" key="6">
    <source>
        <dbReference type="ARBA" id="ARBA00022989"/>
    </source>
</evidence>
<feature type="transmembrane region" description="Helical" evidence="9">
    <location>
        <begin position="1015"/>
        <end position="1038"/>
    </location>
</feature>
<name>A0A6L2PNR9_COPFO</name>
<feature type="domain" description="ABC transmembrane type-1" evidence="11">
    <location>
        <begin position="752"/>
        <end position="1070"/>
    </location>
</feature>
<dbReference type="InterPro" id="IPR050173">
    <property type="entry name" value="ABC_transporter_C-like"/>
</dbReference>
<dbReference type="GO" id="GO:0140359">
    <property type="term" value="F:ABC-type transporter activity"/>
    <property type="evidence" value="ECO:0007669"/>
    <property type="project" value="InterPro"/>
</dbReference>
<feature type="transmembrane region" description="Helical" evidence="9">
    <location>
        <begin position="1044"/>
        <end position="1062"/>
    </location>
</feature>
<evidence type="ECO:0000256" key="4">
    <source>
        <dbReference type="ARBA" id="ARBA00022741"/>
    </source>
</evidence>
<feature type="transmembrane region" description="Helical" evidence="9">
    <location>
        <begin position="210"/>
        <end position="228"/>
    </location>
</feature>
<dbReference type="PANTHER" id="PTHR24223:SF448">
    <property type="entry name" value="FI20146P1-RELATED"/>
    <property type="match status" value="1"/>
</dbReference>
<feature type="domain" description="ABC transmembrane type-1" evidence="11">
    <location>
        <begin position="95"/>
        <end position="360"/>
    </location>
</feature>
<feature type="transmembrane region" description="Helical" evidence="9">
    <location>
        <begin position="740"/>
        <end position="764"/>
    </location>
</feature>
<dbReference type="Gene3D" id="3.40.50.300">
    <property type="entry name" value="P-loop containing nucleotide triphosphate hydrolases"/>
    <property type="match status" value="2"/>
</dbReference>
<accession>A0A6L2PNR9</accession>
<feature type="compositionally biased region" description="Basic and acidic residues" evidence="8">
    <location>
        <begin position="706"/>
        <end position="715"/>
    </location>
</feature>
<dbReference type="FunCoup" id="A0A6L2PNR9">
    <property type="interactions" value="319"/>
</dbReference>
<keyword evidence="7 9" id="KW-0472">Membrane</keyword>
<feature type="region of interest" description="Disordered" evidence="8">
    <location>
        <begin position="700"/>
        <end position="725"/>
    </location>
</feature>
<feature type="transmembrane region" description="Helical" evidence="9">
    <location>
        <begin position="133"/>
        <end position="159"/>
    </location>
</feature>
<feature type="domain" description="ABC transporter" evidence="10">
    <location>
        <begin position="454"/>
        <end position="677"/>
    </location>
</feature>
<proteinExistence type="predicted"/>
<evidence type="ECO:0000256" key="5">
    <source>
        <dbReference type="ARBA" id="ARBA00022840"/>
    </source>
</evidence>
<dbReference type="GO" id="GO:0005524">
    <property type="term" value="F:ATP binding"/>
    <property type="evidence" value="ECO:0007669"/>
    <property type="project" value="UniProtKB-KW"/>
</dbReference>
<keyword evidence="3 9" id="KW-0812">Transmembrane</keyword>
<dbReference type="CDD" id="cd03250">
    <property type="entry name" value="ABCC_MRP_domain1"/>
    <property type="match status" value="1"/>
</dbReference>
<dbReference type="PROSITE" id="PS50893">
    <property type="entry name" value="ABC_TRANSPORTER_2"/>
    <property type="match status" value="2"/>
</dbReference>
<dbReference type="PROSITE" id="PS50929">
    <property type="entry name" value="ABC_TM1F"/>
    <property type="match status" value="2"/>
</dbReference>
<dbReference type="InterPro" id="IPR017871">
    <property type="entry name" value="ABC_transporter-like_CS"/>
</dbReference>
<feature type="transmembrane region" description="Helical" evidence="9">
    <location>
        <begin position="318"/>
        <end position="341"/>
    </location>
</feature>
<dbReference type="Pfam" id="PF00664">
    <property type="entry name" value="ABC_membrane"/>
    <property type="match status" value="2"/>
</dbReference>
<dbReference type="GO" id="GO:0016020">
    <property type="term" value="C:membrane"/>
    <property type="evidence" value="ECO:0007669"/>
    <property type="project" value="UniProtKB-SubCell"/>
</dbReference>
<reference evidence="13" key="1">
    <citation type="submission" date="2020-01" db="EMBL/GenBank/DDBJ databases">
        <title>Draft genome sequence of the Termite Coptotermes fromosanus.</title>
        <authorList>
            <person name="Itakura S."/>
            <person name="Yosikawa Y."/>
            <person name="Umezawa K."/>
        </authorList>
    </citation>
    <scope>NUCLEOTIDE SEQUENCE [LARGE SCALE GENOMIC DNA]</scope>
</reference>
<dbReference type="InterPro" id="IPR003439">
    <property type="entry name" value="ABC_transporter-like_ATP-bd"/>
</dbReference>
<evidence type="ECO:0000256" key="9">
    <source>
        <dbReference type="SAM" id="Phobius"/>
    </source>
</evidence>
<dbReference type="EMBL" id="BLKM01011744">
    <property type="protein sequence ID" value="GFG34259.1"/>
    <property type="molecule type" value="Genomic_DNA"/>
</dbReference>
<dbReference type="Pfam" id="PF00005">
    <property type="entry name" value="ABC_tran"/>
    <property type="match status" value="2"/>
</dbReference>
<evidence type="ECO:0000313" key="12">
    <source>
        <dbReference type="EMBL" id="GFG34259.1"/>
    </source>
</evidence>
<gene>
    <name evidence="12" type="ORF">Cfor_08207</name>
</gene>
<dbReference type="Gene3D" id="1.20.1560.10">
    <property type="entry name" value="ABC transporter type 1, transmembrane domain"/>
    <property type="match status" value="2"/>
</dbReference>
<keyword evidence="13" id="KW-1185">Reference proteome</keyword>
<evidence type="ECO:0000256" key="3">
    <source>
        <dbReference type="ARBA" id="ARBA00022692"/>
    </source>
</evidence>
<dbReference type="FunFam" id="3.40.50.300:FF:000482">
    <property type="entry name" value="Multidrug resistance-associated protein member 4"/>
    <property type="match status" value="1"/>
</dbReference>
<evidence type="ECO:0000256" key="8">
    <source>
        <dbReference type="SAM" id="MobiDB-lite"/>
    </source>
</evidence>
<feature type="transmembrane region" description="Helical" evidence="9">
    <location>
        <begin position="274"/>
        <end position="290"/>
    </location>
</feature>
<feature type="transmembrane region" description="Helical" evidence="9">
    <location>
        <begin position="830"/>
        <end position="862"/>
    </location>
</feature>
<comment type="caution">
    <text evidence="12">The sequence shown here is derived from an EMBL/GenBank/DDBJ whole genome shotgun (WGS) entry which is preliminary data.</text>
</comment>
<keyword evidence="2" id="KW-0813">Transport</keyword>
<dbReference type="InterPro" id="IPR027417">
    <property type="entry name" value="P-loop_NTPase"/>
</dbReference>
<sequence>MDAGSKRSEIPHPRACANPLSAVTFYWLLGTFKKGFKKDLEVDDLYTTLAEHRSDYLGDRVERLWDQELEQTNAGIRKPSLFRVLRRCFGVQVILLGLILAAGDLLFKITQPLFLGGFIRYFSPEDSMSRNTAFMYAGAIVICSAVNVIIRQSFMLAIFHLGMKMRVSLCSLMYRKALRLSKTALRETTVGQAVNLMSNDVNRFDQSANFFVYLWFGPLQTLIISYLMWREIGFAAIVGVGAIMLVIPLQAYFGKLLSTYRLRTARRTDERVRFMNEIIVGIQVIKMYAWEKLFAHLISLARRHEIQTVRAAFYVRGLLLSFGKFSTKIAIFISIVSYALLGNKITAEKMFVITGFMNIVNKTMTDQFPRSIARVSEAAVSVKRIQKFLLYDEVATTSSFSEEGIMTTVTAGRKVTSLTCGYKMDKAKIGVQKMNACTAENIACMDDSANNKGIRIANITAKWTEDLPDNTLNNVSLDVKPGGLVALIGPVGSGKTSLLHAILKELPISSGSFMLGGTISYASQEPWLFTGSVQQNILFGQPMDRSRYREVVRVCALEQDFRLLPHGDRTIVGERGVTLSGGQRARINLARAVYKQAEIYILDDPLSAVDAHVGCHLFDECICNFLQTKTRLLVTHQLQYLQTVDSIVFLNNGMVEAAGTYAELHASGLDLAKQLGLEIETEDSQEKHRSISHIDSKHSLCKTKRQNSETSEHSSLEGSEPKQVAEMQTRGRVRSGVYRAYCAAGGNCCIMFILLSVFILAQLAVSVGDYWMSFCINDAAINDTTAQFIDMNVTAVATPDISDWDWVDGTTVVSANVTEWSWIPSTETCIFVYMGLVIAIVVFSLASTFFFFSVCMTASVNLHNSMFNSISRATMWFFNNNPSGQILNRFTKDMGAVDEVLPDTMMDCLQRTLMILGVIVVVAVVNYWTLIPTVVMLVLFFLLRMYYIPTSRSIKRLEGITRSPVFSHLNASLQGLTTIRAFGVQAILEKEFDKLQDVHSSCHYLFIATNRAFGLWLDGLCVIYIALVTFSFLILSGVQYGGDVGLAITQAIGLTGMLQWGIRQMAEMENQMTSVERILEYTAVQSEPPLESLPNKSPPKDWPAKGTIAFDRVFLSYSSNEPPVLRNVTFSIGSAEKVGIVGRTGAGKSSLITALFRLVDPSSGCIYIDGMNTIPVGLHDLRSKISIIPQEPALFSGLLRENLDPFNQYSDAALWAALAEVEMKQVVDELPAGLSHKVSEGGSNFSVGQRQLLCLARAIIRNNKILVLDEATANVDLQTDELIQATIRHRFVDCTVLTIAHRLHTIIDSNRILVMDAGSVVEFDHPHLLLKNENGYLYQMVQHTGHGVAESLFKAAQMVCDEVWKEVAVILSCQTHCRLEALYKCVRQFISVTLTLLY</sequence>
<evidence type="ECO:0000256" key="1">
    <source>
        <dbReference type="ARBA" id="ARBA00004141"/>
    </source>
</evidence>
<dbReference type="FunFam" id="3.40.50.300:FF:000163">
    <property type="entry name" value="Multidrug resistance-associated protein member 4"/>
    <property type="match status" value="1"/>
</dbReference>
<dbReference type="FunFam" id="1.20.1560.10:FF:000014">
    <property type="entry name" value="Multidrug resistance-associated protein member 4"/>
    <property type="match status" value="1"/>
</dbReference>
<feature type="domain" description="ABC transporter" evidence="10">
    <location>
        <begin position="1108"/>
        <end position="1342"/>
    </location>
</feature>
<keyword evidence="5" id="KW-0067">ATP-binding</keyword>
<organism evidence="12 13">
    <name type="scientific">Coptotermes formosanus</name>
    <name type="common">Formosan subterranean termite</name>
    <dbReference type="NCBI Taxonomy" id="36987"/>
    <lineage>
        <taxon>Eukaryota</taxon>
        <taxon>Metazoa</taxon>
        <taxon>Ecdysozoa</taxon>
        <taxon>Arthropoda</taxon>
        <taxon>Hexapoda</taxon>
        <taxon>Insecta</taxon>
        <taxon>Pterygota</taxon>
        <taxon>Neoptera</taxon>
        <taxon>Polyneoptera</taxon>
        <taxon>Dictyoptera</taxon>
        <taxon>Blattodea</taxon>
        <taxon>Blattoidea</taxon>
        <taxon>Termitoidae</taxon>
        <taxon>Rhinotermitidae</taxon>
        <taxon>Coptotermes</taxon>
    </lineage>
</organism>
<dbReference type="PANTHER" id="PTHR24223">
    <property type="entry name" value="ATP-BINDING CASSETTE SUB-FAMILY C"/>
    <property type="match status" value="1"/>
</dbReference>
<feature type="transmembrane region" description="Helical" evidence="9">
    <location>
        <begin position="88"/>
        <end position="107"/>
    </location>
</feature>
<dbReference type="FunFam" id="1.20.1560.10:FF:000026">
    <property type="entry name" value="Multidrug resistance-associated protein lethal(2)03659"/>
    <property type="match status" value="1"/>
</dbReference>
<evidence type="ECO:0008006" key="14">
    <source>
        <dbReference type="Google" id="ProtNLM"/>
    </source>
</evidence>
<dbReference type="SUPFAM" id="SSF52540">
    <property type="entry name" value="P-loop containing nucleoside triphosphate hydrolases"/>
    <property type="match status" value="2"/>
</dbReference>
<comment type="subcellular location">
    <subcellularLocation>
        <location evidence="1">Membrane</location>
        <topology evidence="1">Multi-pass membrane protein</topology>
    </subcellularLocation>
</comment>
<keyword evidence="4" id="KW-0547">Nucleotide-binding</keyword>
<dbReference type="SUPFAM" id="SSF90123">
    <property type="entry name" value="ABC transporter transmembrane region"/>
    <property type="match status" value="2"/>
</dbReference>
<dbReference type="InParanoid" id="A0A6L2PNR9"/>
<evidence type="ECO:0000259" key="10">
    <source>
        <dbReference type="PROSITE" id="PS50893"/>
    </source>
</evidence>
<feature type="transmembrane region" description="Helical" evidence="9">
    <location>
        <begin position="234"/>
        <end position="253"/>
    </location>
</feature>
<dbReference type="InterPro" id="IPR003593">
    <property type="entry name" value="AAA+_ATPase"/>
</dbReference>
<dbReference type="PROSITE" id="PS00211">
    <property type="entry name" value="ABC_TRANSPORTER_1"/>
    <property type="match status" value="2"/>
</dbReference>
<dbReference type="InterPro" id="IPR011527">
    <property type="entry name" value="ABC1_TM_dom"/>
</dbReference>
<evidence type="ECO:0000259" key="11">
    <source>
        <dbReference type="PROSITE" id="PS50929"/>
    </source>
</evidence>
<dbReference type="SMART" id="SM00382">
    <property type="entry name" value="AAA"/>
    <property type="match status" value="2"/>
</dbReference>
<dbReference type="CDD" id="cd03244">
    <property type="entry name" value="ABCC_MRP_domain2"/>
    <property type="match status" value="1"/>
</dbReference>
<protein>
    <recommendedName>
        <fullName evidence="14">Multidrug resistance-associated protein lethal(2)03659</fullName>
    </recommendedName>
</protein>
<dbReference type="Proteomes" id="UP000502823">
    <property type="component" value="Unassembled WGS sequence"/>
</dbReference>
<dbReference type="InterPro" id="IPR036640">
    <property type="entry name" value="ABC1_TM_sf"/>
</dbReference>
<evidence type="ECO:0000256" key="7">
    <source>
        <dbReference type="ARBA" id="ARBA00023136"/>
    </source>
</evidence>
<evidence type="ECO:0000313" key="13">
    <source>
        <dbReference type="Proteomes" id="UP000502823"/>
    </source>
</evidence>